<name>A0A0B0NR76_GOSAR</name>
<gene>
    <name evidence="2" type="ORF">F383_19714</name>
</gene>
<dbReference type="EMBL" id="KN403393">
    <property type="protein sequence ID" value="KHG15295.1"/>
    <property type="molecule type" value="Genomic_DNA"/>
</dbReference>
<feature type="compositionally biased region" description="Basic and acidic residues" evidence="1">
    <location>
        <begin position="1"/>
        <end position="10"/>
    </location>
</feature>
<keyword evidence="3" id="KW-1185">Reference proteome</keyword>
<dbReference type="AlphaFoldDB" id="A0A0B0NR76"/>
<proteinExistence type="predicted"/>
<evidence type="ECO:0000256" key="1">
    <source>
        <dbReference type="SAM" id="MobiDB-lite"/>
    </source>
</evidence>
<feature type="region of interest" description="Disordered" evidence="1">
    <location>
        <begin position="1"/>
        <end position="29"/>
    </location>
</feature>
<accession>A0A0B0NR76</accession>
<reference evidence="3" key="1">
    <citation type="submission" date="2014-09" db="EMBL/GenBank/DDBJ databases">
        <authorList>
            <person name="Mudge J."/>
            <person name="Ramaraj T."/>
            <person name="Lindquist I.E."/>
            <person name="Bharti A.K."/>
            <person name="Sundararajan A."/>
            <person name="Cameron C.T."/>
            <person name="Woodward J.E."/>
            <person name="May G.D."/>
            <person name="Brubaker C."/>
            <person name="Broadhvest J."/>
            <person name="Wilkins T.A."/>
        </authorList>
    </citation>
    <scope>NUCLEOTIDE SEQUENCE</scope>
    <source>
        <strain evidence="3">cv. AKA8401</strain>
    </source>
</reference>
<protein>
    <submittedName>
        <fullName evidence="2">Protein phosphatase 1G</fullName>
    </submittedName>
</protein>
<evidence type="ECO:0000313" key="2">
    <source>
        <dbReference type="EMBL" id="KHG15295.1"/>
    </source>
</evidence>
<sequence>MSEKRAENRENGPTCEINTAWTSSHERGTRPCPFGRIEARLTQVDYTRPCPCRA</sequence>
<dbReference type="Proteomes" id="UP000032142">
    <property type="component" value="Unassembled WGS sequence"/>
</dbReference>
<organism evidence="2 3">
    <name type="scientific">Gossypium arboreum</name>
    <name type="common">Tree cotton</name>
    <name type="synonym">Gossypium nanking</name>
    <dbReference type="NCBI Taxonomy" id="29729"/>
    <lineage>
        <taxon>Eukaryota</taxon>
        <taxon>Viridiplantae</taxon>
        <taxon>Streptophyta</taxon>
        <taxon>Embryophyta</taxon>
        <taxon>Tracheophyta</taxon>
        <taxon>Spermatophyta</taxon>
        <taxon>Magnoliopsida</taxon>
        <taxon>eudicotyledons</taxon>
        <taxon>Gunneridae</taxon>
        <taxon>Pentapetalae</taxon>
        <taxon>rosids</taxon>
        <taxon>malvids</taxon>
        <taxon>Malvales</taxon>
        <taxon>Malvaceae</taxon>
        <taxon>Malvoideae</taxon>
        <taxon>Gossypium</taxon>
    </lineage>
</organism>
<evidence type="ECO:0000313" key="3">
    <source>
        <dbReference type="Proteomes" id="UP000032142"/>
    </source>
</evidence>